<dbReference type="EMBL" id="JANEYF010005722">
    <property type="protein sequence ID" value="KAJ8927087.1"/>
    <property type="molecule type" value="Genomic_DNA"/>
</dbReference>
<feature type="compositionally biased region" description="Polar residues" evidence="1">
    <location>
        <begin position="162"/>
        <end position="177"/>
    </location>
</feature>
<accession>A0AAV8WLW4</accession>
<feature type="compositionally biased region" description="Polar residues" evidence="1">
    <location>
        <begin position="193"/>
        <end position="203"/>
    </location>
</feature>
<keyword evidence="3" id="KW-1185">Reference proteome</keyword>
<feature type="compositionally biased region" description="Polar residues" evidence="1">
    <location>
        <begin position="71"/>
        <end position="83"/>
    </location>
</feature>
<name>A0AAV8WLW4_9CUCU</name>
<proteinExistence type="predicted"/>
<dbReference type="Proteomes" id="UP001162156">
    <property type="component" value="Unassembled WGS sequence"/>
</dbReference>
<sequence length="203" mass="22346">MLSPSPRRKYIHPASQELLTAEIRINLRGAIINSNDQLTQIATAIEADLREQQTAKITTTRLATTSVGRGATSSQESVGTPASWSEPRAKNSRGATYAGENRNASQTETVSLQPRISPYPCRFCGAMHFHRDCAIRQRSANTNSNLLALPPPEQPQPRGRNVQISHNTETRQNTTRAITAPPENFRRAASMRPATQTNSDDLD</sequence>
<evidence type="ECO:0000256" key="1">
    <source>
        <dbReference type="SAM" id="MobiDB-lite"/>
    </source>
</evidence>
<feature type="region of interest" description="Disordered" evidence="1">
    <location>
        <begin position="144"/>
        <end position="203"/>
    </location>
</feature>
<evidence type="ECO:0000313" key="3">
    <source>
        <dbReference type="Proteomes" id="UP001162156"/>
    </source>
</evidence>
<protein>
    <submittedName>
        <fullName evidence="2">Uncharacterized protein</fullName>
    </submittedName>
</protein>
<feature type="region of interest" description="Disordered" evidence="1">
    <location>
        <begin position="63"/>
        <end position="107"/>
    </location>
</feature>
<comment type="caution">
    <text evidence="2">The sequence shown here is derived from an EMBL/GenBank/DDBJ whole genome shotgun (WGS) entry which is preliminary data.</text>
</comment>
<reference evidence="2" key="1">
    <citation type="journal article" date="2023" name="Insect Mol. Biol.">
        <title>Genome sequencing provides insights into the evolution of gene families encoding plant cell wall-degrading enzymes in longhorned beetles.</title>
        <authorList>
            <person name="Shin N.R."/>
            <person name="Okamura Y."/>
            <person name="Kirsch R."/>
            <person name="Pauchet Y."/>
        </authorList>
    </citation>
    <scope>NUCLEOTIDE SEQUENCE</scope>
    <source>
        <strain evidence="2">RBIC_L_NR</strain>
    </source>
</reference>
<organism evidence="2 3">
    <name type="scientific">Rhamnusium bicolor</name>
    <dbReference type="NCBI Taxonomy" id="1586634"/>
    <lineage>
        <taxon>Eukaryota</taxon>
        <taxon>Metazoa</taxon>
        <taxon>Ecdysozoa</taxon>
        <taxon>Arthropoda</taxon>
        <taxon>Hexapoda</taxon>
        <taxon>Insecta</taxon>
        <taxon>Pterygota</taxon>
        <taxon>Neoptera</taxon>
        <taxon>Endopterygota</taxon>
        <taxon>Coleoptera</taxon>
        <taxon>Polyphaga</taxon>
        <taxon>Cucujiformia</taxon>
        <taxon>Chrysomeloidea</taxon>
        <taxon>Cerambycidae</taxon>
        <taxon>Lepturinae</taxon>
        <taxon>Rhagiini</taxon>
        <taxon>Rhamnusium</taxon>
    </lineage>
</organism>
<dbReference type="AlphaFoldDB" id="A0AAV8WLW4"/>
<evidence type="ECO:0000313" key="2">
    <source>
        <dbReference type="EMBL" id="KAJ8927087.1"/>
    </source>
</evidence>
<gene>
    <name evidence="2" type="ORF">NQ314_020489</name>
</gene>